<protein>
    <submittedName>
        <fullName evidence="1">Uncharacterized protein</fullName>
    </submittedName>
</protein>
<comment type="caution">
    <text evidence="1">The sequence shown here is derived from an EMBL/GenBank/DDBJ whole genome shotgun (WGS) entry which is preliminary data.</text>
</comment>
<sequence>MPGLMLIDAGGQRYPGLVPILTTMEREVSGSARGHR</sequence>
<organism evidence="1 2">
    <name type="scientific">Pseudomonas fluorescens</name>
    <dbReference type="NCBI Taxonomy" id="294"/>
    <lineage>
        <taxon>Bacteria</taxon>
        <taxon>Pseudomonadati</taxon>
        <taxon>Pseudomonadota</taxon>
        <taxon>Gammaproteobacteria</taxon>
        <taxon>Pseudomonadales</taxon>
        <taxon>Pseudomonadaceae</taxon>
        <taxon>Pseudomonas</taxon>
    </lineage>
</organism>
<gene>
    <name evidence="1" type="ORF">PFL603g_03247</name>
</gene>
<name>A0A109KS44_PSEFL</name>
<dbReference type="Proteomes" id="UP000063434">
    <property type="component" value="Unassembled WGS sequence"/>
</dbReference>
<accession>A0A109KS44</accession>
<evidence type="ECO:0000313" key="2">
    <source>
        <dbReference type="Proteomes" id="UP000063434"/>
    </source>
</evidence>
<reference evidence="1 2" key="1">
    <citation type="submission" date="2015-05" db="EMBL/GenBank/DDBJ databases">
        <title>A genomic and transcriptomic approach to investigate the blue pigment phenotype in Pseudomonas fluorescens.</title>
        <authorList>
            <person name="Andreani N.A."/>
            <person name="Cardazzo B."/>
        </authorList>
    </citation>
    <scope>NUCLEOTIDE SEQUENCE [LARGE SCALE GENOMIC DNA]</scope>
    <source>
        <strain evidence="1 2">Ps_40</strain>
    </source>
</reference>
<evidence type="ECO:0000313" key="1">
    <source>
        <dbReference type="EMBL" id="KWV74332.1"/>
    </source>
</evidence>
<dbReference type="EMBL" id="LCYC01000041">
    <property type="protein sequence ID" value="KWV74332.1"/>
    <property type="molecule type" value="Genomic_DNA"/>
</dbReference>
<dbReference type="AlphaFoldDB" id="A0A109KS44"/>
<proteinExistence type="predicted"/>